<dbReference type="Proteomes" id="UP001180845">
    <property type="component" value="Unassembled WGS sequence"/>
</dbReference>
<dbReference type="AlphaFoldDB" id="A0AAE3ZHN5"/>
<evidence type="ECO:0000313" key="1">
    <source>
        <dbReference type="EMBL" id="MDR7304230.1"/>
    </source>
</evidence>
<sequence length="151" mass="16273">MIRPVAAEHSVSPTSKCDPACVQDGECSCTTPDSPDTDATQARSIAEIHAECLLPLDQRPGREAEFDALLHAAGRDWSRPAETRVRLVLDATEETRARNLAEREKACCSFFTFAFTRGGAGTLLVDVSVPASHTVVLDAMAERATVLTEES</sequence>
<evidence type="ECO:0000313" key="2">
    <source>
        <dbReference type="Proteomes" id="UP001180845"/>
    </source>
</evidence>
<name>A0AAE3ZHN5_9ACTN</name>
<dbReference type="EMBL" id="JAVDXW010000001">
    <property type="protein sequence ID" value="MDR7304230.1"/>
    <property type="molecule type" value="Genomic_DNA"/>
</dbReference>
<accession>A0AAE3ZHN5</accession>
<evidence type="ECO:0008006" key="3">
    <source>
        <dbReference type="Google" id="ProtNLM"/>
    </source>
</evidence>
<proteinExistence type="predicted"/>
<dbReference type="RefSeq" id="WP_310277640.1">
    <property type="nucleotide sequence ID" value="NZ_JAVDXW010000001.1"/>
</dbReference>
<reference evidence="1" key="1">
    <citation type="submission" date="2023-07" db="EMBL/GenBank/DDBJ databases">
        <title>Sequencing the genomes of 1000 actinobacteria strains.</title>
        <authorList>
            <person name="Klenk H.-P."/>
        </authorList>
    </citation>
    <scope>NUCLEOTIDE SEQUENCE</scope>
    <source>
        <strain evidence="1">DSM 45977</strain>
    </source>
</reference>
<comment type="caution">
    <text evidence="1">The sequence shown here is derived from an EMBL/GenBank/DDBJ whole genome shotgun (WGS) entry which is preliminary data.</text>
</comment>
<protein>
    <recommendedName>
        <fullName evidence="3">Arsenate reductase</fullName>
    </recommendedName>
</protein>
<organism evidence="1 2">
    <name type="scientific">Haloactinomyces albus</name>
    <dbReference type="NCBI Taxonomy" id="1352928"/>
    <lineage>
        <taxon>Bacteria</taxon>
        <taxon>Bacillati</taxon>
        <taxon>Actinomycetota</taxon>
        <taxon>Actinomycetes</taxon>
        <taxon>Actinopolysporales</taxon>
        <taxon>Actinopolysporaceae</taxon>
        <taxon>Haloactinomyces</taxon>
    </lineage>
</organism>
<gene>
    <name evidence="1" type="ORF">JOF55_004411</name>
</gene>
<keyword evidence="2" id="KW-1185">Reference proteome</keyword>